<organism evidence="2 3">
    <name type="scientific">Ohtaekwangia kribbensis</name>
    <dbReference type="NCBI Taxonomy" id="688913"/>
    <lineage>
        <taxon>Bacteria</taxon>
        <taxon>Pseudomonadati</taxon>
        <taxon>Bacteroidota</taxon>
        <taxon>Cytophagia</taxon>
        <taxon>Cytophagales</taxon>
        <taxon>Fulvivirgaceae</taxon>
        <taxon>Ohtaekwangia</taxon>
    </lineage>
</organism>
<gene>
    <name evidence="2" type="ORF">ACFQ21_25910</name>
</gene>
<dbReference type="Proteomes" id="UP001597112">
    <property type="component" value="Unassembled WGS sequence"/>
</dbReference>
<evidence type="ECO:0000313" key="3">
    <source>
        <dbReference type="Proteomes" id="UP001597112"/>
    </source>
</evidence>
<keyword evidence="1" id="KW-0812">Transmembrane</keyword>
<protein>
    <submittedName>
        <fullName evidence="2">DUF748 domain-containing protein</fullName>
    </submittedName>
</protein>
<sequence length="1145" mass="128999">MPLKKSSRKIVLRIAVAMIPLAILFGGLVYGKLYGFKRALSELVQSKTDGMYTLSIGRSSIDMLALTFTLNDVKIVRSPNAPSKGILGVTIPYMQLKFGSIASMSMVQQFDIKNLIIDEPIIEIDAQQQQRSTTARISTSNVSYQVVKLYPAIESLLGRFDIESLSIRRATVGMKNIARTSVRLNLVDLLVEHWNIQNLTPESQIQLKVGAQALVFPKAALNFSGIEFNFRQHHLQFTDFNFTSLDTVSQSRVEVSGKSLLLQRLDYKALYENQRYAIKRAMIDQPHVIAEFKLKKDTTRIKDRDLLTRILKQAIGECSIDSTVVRDARIHLVVQKDKDSVKIDLPHVNINVYAFKVIRDSSAFQVGGLEVGLDRTAIALRRNLSFNCNTILFDKYRDLTLTDVVLYDSASRKNIANCGKLKLKYFNLLDFAFDKKIQADELSVEDADVNLTPERIKRKGDAKTADDKIDNVNVRLLSFKNVTVRYADEDRSLRVNNLSLTVNNLKTQPAGGFIYTVSDIRFANAWVRNTSGTLVSKMKGVDFDGRLLRAAEVDVQKDSLHLHAKQIMALKEGDEPLQKNYKHWKAIHFNSLEVTGRLPARAGKKANDEPKDDLFESIGQLSIGNAKINLHRDQRYIACSGKDLEIEKMISENGHVKFDSIRGQLSDVDVKLKTLCVQVSKMAMNYPARFQVTNLQVKKNNIEISAPALDLNNLVRDEDFWSARKLRANKLEIIKDGKLYFSSDAIVMNDAEVAKDEPPSVKRLEVYNPLLIVPEAGPKRKRSDRERTSSFAIVQQFVIHPGQVKWKDNQSLTFGKLEGDTRSGNFRCASLKTETEKSSVQVYDVVLKNNKVNIDSVHISPRKEWIYSNTVENDFIDARFQGITLHGFSINDMIEHRVLKNADIAVERFAFDIKRDKRMPDPPMVEKPVTLEGLLKLPPSITINRVDLKNGRIQYTETSEKIGEDGVVVFENIVANLKVGKTRGEPPLVMVATARLYNEGSLHVTYETLDSSSFKLNVRLKDLNLTALNRVVVPLQGIHIKSGYLKKFDLQLTAGAEQANGASVISYNNLHLEIRKPGDSEKKRWGNEVLTFLADGILKNGKENATTVISQPRIRHKAIFNYWVKSAMQGAVGGVLRGKHKKIKA</sequence>
<keyword evidence="3" id="KW-1185">Reference proteome</keyword>
<keyword evidence="1" id="KW-1133">Transmembrane helix</keyword>
<evidence type="ECO:0000313" key="2">
    <source>
        <dbReference type="EMBL" id="MFD1002788.1"/>
    </source>
</evidence>
<accession>A0ABW3K9H2</accession>
<name>A0ABW3K9H2_9BACT</name>
<proteinExistence type="predicted"/>
<dbReference type="RefSeq" id="WP_377584461.1">
    <property type="nucleotide sequence ID" value="NZ_JBHTKA010000014.1"/>
</dbReference>
<comment type="caution">
    <text evidence="2">The sequence shown here is derived from an EMBL/GenBank/DDBJ whole genome shotgun (WGS) entry which is preliminary data.</text>
</comment>
<reference evidence="3" key="1">
    <citation type="journal article" date="2019" name="Int. J. Syst. Evol. Microbiol.">
        <title>The Global Catalogue of Microorganisms (GCM) 10K type strain sequencing project: providing services to taxonomists for standard genome sequencing and annotation.</title>
        <authorList>
            <consortium name="The Broad Institute Genomics Platform"/>
            <consortium name="The Broad Institute Genome Sequencing Center for Infectious Disease"/>
            <person name="Wu L."/>
            <person name="Ma J."/>
        </authorList>
    </citation>
    <scope>NUCLEOTIDE SEQUENCE [LARGE SCALE GENOMIC DNA]</scope>
    <source>
        <strain evidence="3">CCUG 58938</strain>
    </source>
</reference>
<keyword evidence="1" id="KW-0472">Membrane</keyword>
<evidence type="ECO:0000256" key="1">
    <source>
        <dbReference type="SAM" id="Phobius"/>
    </source>
</evidence>
<dbReference type="EMBL" id="JBHTKA010000014">
    <property type="protein sequence ID" value="MFD1002788.1"/>
    <property type="molecule type" value="Genomic_DNA"/>
</dbReference>
<feature type="transmembrane region" description="Helical" evidence="1">
    <location>
        <begin position="12"/>
        <end position="31"/>
    </location>
</feature>